<dbReference type="Pfam" id="PF00153">
    <property type="entry name" value="Mito_carr"/>
    <property type="match status" value="3"/>
</dbReference>
<evidence type="ECO:0000256" key="6">
    <source>
        <dbReference type="ARBA" id="ARBA00022989"/>
    </source>
</evidence>
<evidence type="ECO:0000313" key="11">
    <source>
        <dbReference type="Proteomes" id="UP000290900"/>
    </source>
</evidence>
<dbReference type="AlphaFoldDB" id="A0A448YPS7"/>
<name>A0A448YPS7_BRENA</name>
<dbReference type="InterPro" id="IPR023395">
    <property type="entry name" value="MCP_dom_sf"/>
</dbReference>
<dbReference type="GO" id="GO:0016020">
    <property type="term" value="C:membrane"/>
    <property type="evidence" value="ECO:0007669"/>
    <property type="project" value="UniProtKB-SubCell"/>
</dbReference>
<keyword evidence="5" id="KW-0677">Repeat</keyword>
<dbReference type="SUPFAM" id="SSF103506">
    <property type="entry name" value="Mitochondrial carrier"/>
    <property type="match status" value="1"/>
</dbReference>
<dbReference type="PANTHER" id="PTHR45618">
    <property type="entry name" value="MITOCHONDRIAL DICARBOXYLATE CARRIER-RELATED"/>
    <property type="match status" value="1"/>
</dbReference>
<proteinExistence type="inferred from homology"/>
<dbReference type="InterPro" id="IPR050391">
    <property type="entry name" value="Mito_Metabolite_Transporter"/>
</dbReference>
<keyword evidence="6" id="KW-1133">Transmembrane helix</keyword>
<evidence type="ECO:0000256" key="4">
    <source>
        <dbReference type="ARBA" id="ARBA00022692"/>
    </source>
</evidence>
<keyword evidence="4 8" id="KW-0812">Transmembrane</keyword>
<organism evidence="10 11">
    <name type="scientific">Brettanomyces naardenensis</name>
    <name type="common">Yeast</name>
    <dbReference type="NCBI Taxonomy" id="13370"/>
    <lineage>
        <taxon>Eukaryota</taxon>
        <taxon>Fungi</taxon>
        <taxon>Dikarya</taxon>
        <taxon>Ascomycota</taxon>
        <taxon>Saccharomycotina</taxon>
        <taxon>Pichiomycetes</taxon>
        <taxon>Pichiales</taxon>
        <taxon>Pichiaceae</taxon>
        <taxon>Brettanomyces</taxon>
    </lineage>
</organism>
<reference evidence="10 11" key="1">
    <citation type="submission" date="2018-12" db="EMBL/GenBank/DDBJ databases">
        <authorList>
            <person name="Tiukova I."/>
            <person name="Dainat J."/>
        </authorList>
    </citation>
    <scope>NUCLEOTIDE SEQUENCE [LARGE SCALE GENOMIC DNA]</scope>
</reference>
<evidence type="ECO:0000256" key="8">
    <source>
        <dbReference type="PROSITE-ProRule" id="PRU00282"/>
    </source>
</evidence>
<evidence type="ECO:0000256" key="5">
    <source>
        <dbReference type="ARBA" id="ARBA00022737"/>
    </source>
</evidence>
<evidence type="ECO:0000313" key="10">
    <source>
        <dbReference type="EMBL" id="VEU22939.1"/>
    </source>
</evidence>
<dbReference type="Gene3D" id="1.50.40.10">
    <property type="entry name" value="Mitochondrial carrier domain"/>
    <property type="match status" value="1"/>
</dbReference>
<feature type="repeat" description="Solcar" evidence="8">
    <location>
        <begin position="175"/>
        <end position="259"/>
    </location>
</feature>
<dbReference type="InterPro" id="IPR018108">
    <property type="entry name" value="MCP_transmembrane"/>
</dbReference>
<dbReference type="EMBL" id="CAACVR010000034">
    <property type="protein sequence ID" value="VEU22939.1"/>
    <property type="molecule type" value="Genomic_DNA"/>
</dbReference>
<feature type="repeat" description="Solcar" evidence="8">
    <location>
        <begin position="1"/>
        <end position="65"/>
    </location>
</feature>
<dbReference type="InParanoid" id="A0A448YPS7"/>
<evidence type="ECO:0000256" key="7">
    <source>
        <dbReference type="ARBA" id="ARBA00023136"/>
    </source>
</evidence>
<keyword evidence="7 8" id="KW-0472">Membrane</keyword>
<dbReference type="FunCoup" id="A0A448YPS7">
    <property type="interactions" value="927"/>
</dbReference>
<dbReference type="OrthoDB" id="448427at2759"/>
<evidence type="ECO:0000256" key="9">
    <source>
        <dbReference type="RuleBase" id="RU000488"/>
    </source>
</evidence>
<sequence length="265" mass="29084">MSGKPVQKYPLQAAPKAGDNLVSVAVRIVTNEGILSAYSGLTAALLRQLTYSMARFGVYEQLKEYFTERAHHDLNGGQLLGCSIVAGAVGSIVGNPADVVNVRMQNDKSLPPELQRNYRNALDGLYKVVKYEGVNSLFRGWGPNIVRGVLMTSSQVVSYDLAKRFLVGTLDFDPTTKTTHFSASLIASLVATTICSPADVIKTRVMNASTKGESPIRILVDSVKKEGVRFMFRGWLPSFVRLGPHTIITFIGMEQLRKWRIGMSN</sequence>
<gene>
    <name evidence="10" type="ORF">BRENAR_LOCUS3670</name>
</gene>
<evidence type="ECO:0000256" key="1">
    <source>
        <dbReference type="ARBA" id="ARBA00004141"/>
    </source>
</evidence>
<dbReference type="Proteomes" id="UP000290900">
    <property type="component" value="Unassembled WGS sequence"/>
</dbReference>
<keyword evidence="3 9" id="KW-0813">Transport</keyword>
<evidence type="ECO:0000256" key="2">
    <source>
        <dbReference type="ARBA" id="ARBA00006375"/>
    </source>
</evidence>
<dbReference type="PROSITE" id="PS50920">
    <property type="entry name" value="SOLCAR"/>
    <property type="match status" value="3"/>
</dbReference>
<feature type="repeat" description="Solcar" evidence="8">
    <location>
        <begin position="74"/>
        <end position="165"/>
    </location>
</feature>
<keyword evidence="11" id="KW-1185">Reference proteome</keyword>
<comment type="subcellular location">
    <subcellularLocation>
        <location evidence="1">Membrane</location>
        <topology evidence="1">Multi-pass membrane protein</topology>
    </subcellularLocation>
</comment>
<protein>
    <submittedName>
        <fullName evidence="10">DEKNAAC104105</fullName>
    </submittedName>
</protein>
<comment type="similarity">
    <text evidence="2 9">Belongs to the mitochondrial carrier (TC 2.A.29) family.</text>
</comment>
<evidence type="ECO:0000256" key="3">
    <source>
        <dbReference type="ARBA" id="ARBA00022448"/>
    </source>
</evidence>
<dbReference type="STRING" id="13370.A0A448YPS7"/>
<accession>A0A448YPS7</accession>